<evidence type="ECO:0000313" key="3">
    <source>
        <dbReference type="EMBL" id="CDW74223.1"/>
    </source>
</evidence>
<sequence>MDSQSNKKQTNKANYDNPQYVKLVDNPNPQGRPSLNRNTSSHDRNLSSSPSFKQALYDSDMQFFENMMKSYQDELAVSLIMRRKNIRKQDPLEEMSELFGEIKTMETKFRKALEVCAFIIDKNKELYEDNILLHQDLEKQMQRQTLVEDQNQSLFQENRQLNDQALSTKAHVSELESIINDLKIEVDQKNMFLEEYEKNMDNSRTTERYTMNNNALISAQDLQELKNQLADKSKKLKEYDQILEQQSIKYEMELKKCNMLINENRKLKETNKELNFQIDDLQEMIEEREHELDEFQLTIKQLETEIENNKFAQKQKTAFSKPNQITNPLAQIQKTLTRNKSKHEYEIKKSSPLNMEVIKKKQKSTFVIDTTKPLVKQQSRVQQTHKQQAHQPKAQNKIVKQTHVIKKTEFFQESTEPEQKQNFIRVKSQMEDFRQVRHFRKGSCPLVIVDKNSKKFQIYDRQFIREGQVKTQETKNLFELKGSKTPDQKAQDDKKVAPPPEFYPFNDLDKVIEEAQVKLRLPSSLRFQTEYVQKIGQHFQDILNRQQVMNLRVSERDEYEQDDEDVQDGNEDSEENDVIDEEMTNQDQMPHYRETFRPVSILDRGLDLNEDDFIYDQINGRGTLNVDDIGYLAGTRKNSREEINFESFNDRQGSMMIDGVMDNMDRYSPDPYSRESMYSKKGIKAKTTLNTIKNGQSMYDKRKNQNQLEIKPNQINEVEDEDDNESLSKRNRSLFKKVGLSIITDESPGLQEKSPQKELIKDTLPMDTPSFHDKAKIDNKNAFIEASSGSKQFKPRSKEEEKKFGSHQKKATDSTTIGVSNVNYQSPHAQVTQDEIAAINDSRSNAQYQSIVSGSQSIGNIYSHSHYNSQVFQTDQLGVVQSHHLRGFSSNPPPKDDESSSPSKNQVDLGSRQAAESLGGRASNSGGSGLKSPTQQSRKDPNEEFFMMTLLSYKLNHKEYEKILIV</sequence>
<feature type="compositionally biased region" description="Polar residues" evidence="2">
    <location>
        <begin position="1"/>
        <end position="17"/>
    </location>
</feature>
<accession>A0A078A0B4</accession>
<evidence type="ECO:0000313" key="4">
    <source>
        <dbReference type="Proteomes" id="UP000039865"/>
    </source>
</evidence>
<keyword evidence="4" id="KW-1185">Reference proteome</keyword>
<feature type="region of interest" description="Disordered" evidence="2">
    <location>
        <begin position="555"/>
        <end position="585"/>
    </location>
</feature>
<evidence type="ECO:0000256" key="1">
    <source>
        <dbReference type="SAM" id="Coils"/>
    </source>
</evidence>
<feature type="compositionally biased region" description="Basic and acidic residues" evidence="2">
    <location>
        <begin position="480"/>
        <end position="496"/>
    </location>
</feature>
<dbReference type="Proteomes" id="UP000039865">
    <property type="component" value="Unassembled WGS sequence"/>
</dbReference>
<keyword evidence="1" id="KW-0175">Coiled coil</keyword>
<feature type="region of interest" description="Disordered" evidence="2">
    <location>
        <begin position="786"/>
        <end position="815"/>
    </location>
</feature>
<feature type="coiled-coil region" evidence="1">
    <location>
        <begin position="179"/>
        <end position="312"/>
    </location>
</feature>
<dbReference type="EMBL" id="CCKQ01003116">
    <property type="protein sequence ID" value="CDW74223.1"/>
    <property type="molecule type" value="Genomic_DNA"/>
</dbReference>
<proteinExistence type="predicted"/>
<dbReference type="AlphaFoldDB" id="A0A078A0B4"/>
<protein>
    <submittedName>
        <fullName evidence="3">Uncharacterized protein</fullName>
    </submittedName>
</protein>
<feature type="compositionally biased region" description="Acidic residues" evidence="2">
    <location>
        <begin position="557"/>
        <end position="584"/>
    </location>
</feature>
<dbReference type="InParanoid" id="A0A078A0B4"/>
<evidence type="ECO:0000256" key="2">
    <source>
        <dbReference type="SAM" id="MobiDB-lite"/>
    </source>
</evidence>
<reference evidence="3 4" key="1">
    <citation type="submission" date="2014-06" db="EMBL/GenBank/DDBJ databases">
        <authorList>
            <person name="Swart Estienne"/>
        </authorList>
    </citation>
    <scope>NUCLEOTIDE SEQUENCE [LARGE SCALE GENOMIC DNA]</scope>
    <source>
        <strain evidence="3 4">130c</strain>
    </source>
</reference>
<organism evidence="3 4">
    <name type="scientific">Stylonychia lemnae</name>
    <name type="common">Ciliate</name>
    <dbReference type="NCBI Taxonomy" id="5949"/>
    <lineage>
        <taxon>Eukaryota</taxon>
        <taxon>Sar</taxon>
        <taxon>Alveolata</taxon>
        <taxon>Ciliophora</taxon>
        <taxon>Intramacronucleata</taxon>
        <taxon>Spirotrichea</taxon>
        <taxon>Stichotrichia</taxon>
        <taxon>Sporadotrichida</taxon>
        <taxon>Oxytrichidae</taxon>
        <taxon>Stylonychinae</taxon>
        <taxon>Stylonychia</taxon>
    </lineage>
</organism>
<feature type="region of interest" description="Disordered" evidence="2">
    <location>
        <begin position="1"/>
        <end position="51"/>
    </location>
</feature>
<feature type="region of interest" description="Disordered" evidence="2">
    <location>
        <begin position="480"/>
        <end position="502"/>
    </location>
</feature>
<name>A0A078A0B4_STYLE</name>
<dbReference type="OMA" id="FFQESTE"/>
<feature type="compositionally biased region" description="Polar residues" evidence="2">
    <location>
        <begin position="27"/>
        <end position="39"/>
    </location>
</feature>
<feature type="region of interest" description="Disordered" evidence="2">
    <location>
        <begin position="884"/>
        <end position="942"/>
    </location>
</feature>
<gene>
    <name evidence="3" type="primary">Contig100.g125</name>
    <name evidence="3" type="ORF">STYLEM_3217</name>
</gene>